<dbReference type="EMBL" id="JAEDAE010000002">
    <property type="protein sequence ID" value="MBH8557396.1"/>
    <property type="molecule type" value="Genomic_DNA"/>
</dbReference>
<evidence type="ECO:0000313" key="2">
    <source>
        <dbReference type="EMBL" id="MBH8557396.1"/>
    </source>
</evidence>
<gene>
    <name evidence="2" type="ORF">I7X13_05015</name>
</gene>
<evidence type="ECO:0000313" key="3">
    <source>
        <dbReference type="Proteomes" id="UP000625631"/>
    </source>
</evidence>
<protein>
    <submittedName>
        <fullName evidence="2">RES family NAD+ phosphorylase</fullName>
    </submittedName>
</protein>
<dbReference type="Pfam" id="PF08808">
    <property type="entry name" value="RES"/>
    <property type="match status" value="1"/>
</dbReference>
<keyword evidence="3" id="KW-1185">Reference proteome</keyword>
<reference evidence="2 3" key="1">
    <citation type="submission" date="2020-12" db="EMBL/GenBank/DDBJ databases">
        <title>Hymenobacter sp.</title>
        <authorList>
            <person name="Kim M.K."/>
        </authorList>
    </citation>
    <scope>NUCLEOTIDE SEQUENCE [LARGE SCALE GENOMIC DNA]</scope>
    <source>
        <strain evidence="2 3">BT442</strain>
    </source>
</reference>
<dbReference type="InterPro" id="IPR014914">
    <property type="entry name" value="RES_dom"/>
</dbReference>
<accession>A0ABS0Q567</accession>
<evidence type="ECO:0000259" key="1">
    <source>
        <dbReference type="Pfam" id="PF08808"/>
    </source>
</evidence>
<comment type="caution">
    <text evidence="2">The sequence shown here is derived from an EMBL/GenBank/DDBJ whole genome shotgun (WGS) entry which is preliminary data.</text>
</comment>
<dbReference type="RefSeq" id="WP_198074621.1">
    <property type="nucleotide sequence ID" value="NZ_JAEDAE010000002.1"/>
</dbReference>
<proteinExistence type="predicted"/>
<organism evidence="2 3">
    <name type="scientific">Hymenobacter negativus</name>
    <dbReference type="NCBI Taxonomy" id="2795026"/>
    <lineage>
        <taxon>Bacteria</taxon>
        <taxon>Pseudomonadati</taxon>
        <taxon>Bacteroidota</taxon>
        <taxon>Cytophagia</taxon>
        <taxon>Cytophagales</taxon>
        <taxon>Hymenobacteraceae</taxon>
        <taxon>Hymenobacter</taxon>
    </lineage>
</organism>
<name>A0ABS0Q567_9BACT</name>
<dbReference type="Proteomes" id="UP000625631">
    <property type="component" value="Unassembled WGS sequence"/>
</dbReference>
<sequence>MSARSAASVKHQLDSLRHLDLRRHSIDELVARVRALLEGQPLRCLTLAPGRLLYRGILSESLPARLADVSYPPPEAVRHDQRANRAGRPMFYCSATWHPPFFEAHVQPGDGIVITRWQTRQPLRILSFGYADACADDPHADREKALRYALAQLPEETRALAAFLTRTFTRAVADDDQHHYRLSIAVAEACQLGRAFDGLLYPSAAMASPAHNLALHPDCLDAGKLTLDYIEHLRVHHVSPGTDVLDVRSLDIAHATGPDGRLQWQGRPGNWVLREGSTATDCWLQNGEWHCA</sequence>
<feature type="domain" description="RES" evidence="1">
    <location>
        <begin position="69"/>
        <end position="219"/>
    </location>
</feature>